<evidence type="ECO:0000313" key="2">
    <source>
        <dbReference type="EMBL" id="MFD3293354.1"/>
    </source>
</evidence>
<evidence type="ECO:0000313" key="3">
    <source>
        <dbReference type="Proteomes" id="UP001598112"/>
    </source>
</evidence>
<feature type="domain" description="DSBA-like thioredoxin" evidence="1">
    <location>
        <begin position="3"/>
        <end position="206"/>
    </location>
</feature>
<accession>A0ABW6DB19</accession>
<reference evidence="2 3" key="1">
    <citation type="submission" date="2024-03" db="EMBL/GenBank/DDBJ databases">
        <title>Aquirufa genome sequencing.</title>
        <authorList>
            <person name="Pitt A."/>
            <person name="Hahn M.W."/>
        </authorList>
    </citation>
    <scope>NUCLEOTIDE SEQUENCE [LARGE SCALE GENOMIC DNA]</scope>
    <source>
        <strain evidence="2 3">KTFRIE-69F</strain>
    </source>
</reference>
<dbReference type="RefSeq" id="WP_377978603.1">
    <property type="nucleotide sequence ID" value="NZ_JBBKXY010000002.1"/>
</dbReference>
<gene>
    <name evidence="2" type="ORF">SKC35_06625</name>
</gene>
<organism evidence="2 3">
    <name type="scientific">Aquirufa originis</name>
    <dbReference type="NCBI Taxonomy" id="3096514"/>
    <lineage>
        <taxon>Bacteria</taxon>
        <taxon>Pseudomonadati</taxon>
        <taxon>Bacteroidota</taxon>
        <taxon>Cytophagia</taxon>
        <taxon>Cytophagales</taxon>
        <taxon>Flectobacillaceae</taxon>
        <taxon>Aquirufa</taxon>
    </lineage>
</organism>
<dbReference type="InterPro" id="IPR036249">
    <property type="entry name" value="Thioredoxin-like_sf"/>
</dbReference>
<dbReference type="PANTHER" id="PTHR13887:SF41">
    <property type="entry name" value="THIOREDOXIN SUPERFAMILY PROTEIN"/>
    <property type="match status" value="1"/>
</dbReference>
<dbReference type="InterPro" id="IPR001853">
    <property type="entry name" value="DSBA-like_thioredoxin_dom"/>
</dbReference>
<proteinExistence type="predicted"/>
<sequence length="213" mass="24119">MKIEIWSDIMCPFCYIGKRHLEKALETFPGKDEVEIEWKSFQLDPTIPMELGEETSVYDYLAARKGISLEQVKLMHDRVSDMAEAVGLHYDFDQAKVANSLKSHHLIQYAKDQGKGDAIEERLFQAYFMEGKNLALDEALVACGETVGLERAGILNALQDENYAYRVKQDIQEGENLGVRGVPFFVFDRKYGISGAEPIEVFTKTLLQTAAEQ</sequence>
<dbReference type="Proteomes" id="UP001598112">
    <property type="component" value="Unassembled WGS sequence"/>
</dbReference>
<dbReference type="Pfam" id="PF01323">
    <property type="entry name" value="DSBA"/>
    <property type="match status" value="1"/>
</dbReference>
<protein>
    <submittedName>
        <fullName evidence="2">DsbA family oxidoreductase</fullName>
    </submittedName>
</protein>
<dbReference type="CDD" id="cd03024">
    <property type="entry name" value="DsbA_FrnE"/>
    <property type="match status" value="1"/>
</dbReference>
<dbReference type="Gene3D" id="3.40.30.10">
    <property type="entry name" value="Glutaredoxin"/>
    <property type="match status" value="1"/>
</dbReference>
<dbReference type="SUPFAM" id="SSF52833">
    <property type="entry name" value="Thioredoxin-like"/>
    <property type="match status" value="1"/>
</dbReference>
<dbReference type="EMBL" id="JBBKXY010000002">
    <property type="protein sequence ID" value="MFD3293354.1"/>
    <property type="molecule type" value="Genomic_DNA"/>
</dbReference>
<comment type="caution">
    <text evidence="2">The sequence shown here is derived from an EMBL/GenBank/DDBJ whole genome shotgun (WGS) entry which is preliminary data.</text>
</comment>
<name>A0ABW6DB19_9BACT</name>
<dbReference type="PANTHER" id="PTHR13887">
    <property type="entry name" value="GLUTATHIONE S-TRANSFERASE KAPPA"/>
    <property type="match status" value="1"/>
</dbReference>
<keyword evidence="3" id="KW-1185">Reference proteome</keyword>
<evidence type="ECO:0000259" key="1">
    <source>
        <dbReference type="Pfam" id="PF01323"/>
    </source>
</evidence>